<keyword evidence="1" id="KW-0378">Hydrolase</keyword>
<dbReference type="GO" id="GO:0008967">
    <property type="term" value="F:phosphoglycolate phosphatase activity"/>
    <property type="evidence" value="ECO:0007669"/>
    <property type="project" value="TreeGrafter"/>
</dbReference>
<dbReference type="GO" id="GO:0005829">
    <property type="term" value="C:cytosol"/>
    <property type="evidence" value="ECO:0007669"/>
    <property type="project" value="TreeGrafter"/>
</dbReference>
<comment type="caution">
    <text evidence="1">The sequence shown here is derived from an EMBL/GenBank/DDBJ whole genome shotgun (WGS) entry which is preliminary data.</text>
</comment>
<reference evidence="1" key="1">
    <citation type="journal article" date="2014" name="Int. J. Syst. Evol. Microbiol.">
        <title>Complete genome sequence of Corynebacterium casei LMG S-19264T (=DSM 44701T), isolated from a smear-ripened cheese.</title>
        <authorList>
            <consortium name="US DOE Joint Genome Institute (JGI-PGF)"/>
            <person name="Walter F."/>
            <person name="Albersmeier A."/>
            <person name="Kalinowski J."/>
            <person name="Ruckert C."/>
        </authorList>
    </citation>
    <scope>NUCLEOTIDE SEQUENCE</scope>
    <source>
        <strain evidence="1">JCM 4988</strain>
    </source>
</reference>
<evidence type="ECO:0000313" key="1">
    <source>
        <dbReference type="EMBL" id="GGZ44779.1"/>
    </source>
</evidence>
<dbReference type="InterPro" id="IPR036412">
    <property type="entry name" value="HAD-like_sf"/>
</dbReference>
<dbReference type="Proteomes" id="UP000630936">
    <property type="component" value="Unassembled WGS sequence"/>
</dbReference>
<protein>
    <submittedName>
        <fullName evidence="1">Hydrolase</fullName>
    </submittedName>
</protein>
<dbReference type="GO" id="GO:0006281">
    <property type="term" value="P:DNA repair"/>
    <property type="evidence" value="ECO:0007669"/>
    <property type="project" value="TreeGrafter"/>
</dbReference>
<dbReference type="PANTHER" id="PTHR43434:SF1">
    <property type="entry name" value="PHOSPHOGLYCOLATE PHOSPHATASE"/>
    <property type="match status" value="1"/>
</dbReference>
<dbReference type="Pfam" id="PF00702">
    <property type="entry name" value="Hydrolase"/>
    <property type="match status" value="1"/>
</dbReference>
<dbReference type="NCBIfam" id="TIGR01509">
    <property type="entry name" value="HAD-SF-IA-v3"/>
    <property type="match status" value="1"/>
</dbReference>
<evidence type="ECO:0000313" key="2">
    <source>
        <dbReference type="Proteomes" id="UP000630936"/>
    </source>
</evidence>
<gene>
    <name evidence="1" type="ORF">GCM10010387_43890</name>
</gene>
<dbReference type="PANTHER" id="PTHR43434">
    <property type="entry name" value="PHOSPHOGLYCOLATE PHOSPHATASE"/>
    <property type="match status" value="1"/>
</dbReference>
<proteinExistence type="predicted"/>
<dbReference type="AlphaFoldDB" id="A0A918QGV0"/>
<name>A0A918QGV0_9ACTN</name>
<sequence length="229" mass="23593">MGLSDAVRRHVLLDFDGPVCSLFAGAPAPDIARDLHDYLTKDGIEAPESWGTDDPLALLRAVADTHPALVEPADTRLTQLETSAAGSAAPTPGGREFLDACAATARPVWIVSNNSGAAIRTYLAAHGLTVAGVFGRVPGDPTSMKPSARLLADAMAAAESGPSECVFIGDAVRDVEAGKAAGVGTIGYANKPHKDQKLRAAGAVAVTTSMTDLAQAVLDAGEWSHLWAQ</sequence>
<dbReference type="RefSeq" id="WP_190124884.1">
    <property type="nucleotide sequence ID" value="NZ_BMWG01000015.1"/>
</dbReference>
<dbReference type="SUPFAM" id="SSF56784">
    <property type="entry name" value="HAD-like"/>
    <property type="match status" value="1"/>
</dbReference>
<dbReference type="InterPro" id="IPR023214">
    <property type="entry name" value="HAD_sf"/>
</dbReference>
<reference evidence="1" key="2">
    <citation type="submission" date="2020-09" db="EMBL/GenBank/DDBJ databases">
        <authorList>
            <person name="Sun Q."/>
            <person name="Ohkuma M."/>
        </authorList>
    </citation>
    <scope>NUCLEOTIDE SEQUENCE</scope>
    <source>
        <strain evidence="1">JCM 4988</strain>
    </source>
</reference>
<accession>A0A918QGV0</accession>
<dbReference type="EMBL" id="BMWG01000015">
    <property type="protein sequence ID" value="GGZ44779.1"/>
    <property type="molecule type" value="Genomic_DNA"/>
</dbReference>
<dbReference type="Gene3D" id="3.40.50.1000">
    <property type="entry name" value="HAD superfamily/HAD-like"/>
    <property type="match status" value="1"/>
</dbReference>
<dbReference type="InterPro" id="IPR006439">
    <property type="entry name" value="HAD-SF_hydro_IA"/>
</dbReference>
<dbReference type="InterPro" id="IPR050155">
    <property type="entry name" value="HAD-like_hydrolase_sf"/>
</dbReference>
<organism evidence="1 2">
    <name type="scientific">Streptomyces inusitatus</name>
    <dbReference type="NCBI Taxonomy" id="68221"/>
    <lineage>
        <taxon>Bacteria</taxon>
        <taxon>Bacillati</taxon>
        <taxon>Actinomycetota</taxon>
        <taxon>Actinomycetes</taxon>
        <taxon>Kitasatosporales</taxon>
        <taxon>Streptomycetaceae</taxon>
        <taxon>Streptomyces</taxon>
    </lineage>
</organism>
<keyword evidence="2" id="KW-1185">Reference proteome</keyword>